<dbReference type="Pfam" id="PF00429">
    <property type="entry name" value="TLV_coat"/>
    <property type="match status" value="1"/>
</dbReference>
<evidence type="ECO:0000313" key="1">
    <source>
        <dbReference type="EMBL" id="NWV42012.1"/>
    </source>
</evidence>
<dbReference type="Proteomes" id="UP000575029">
    <property type="component" value="Unassembled WGS sequence"/>
</dbReference>
<dbReference type="AlphaFoldDB" id="A0A7K6EVK4"/>
<organism evidence="1 2">
    <name type="scientific">Grantiella picta</name>
    <dbReference type="NCBI Taxonomy" id="266360"/>
    <lineage>
        <taxon>Eukaryota</taxon>
        <taxon>Metazoa</taxon>
        <taxon>Chordata</taxon>
        <taxon>Craniata</taxon>
        <taxon>Vertebrata</taxon>
        <taxon>Euteleostomi</taxon>
        <taxon>Archelosauria</taxon>
        <taxon>Archosauria</taxon>
        <taxon>Dinosauria</taxon>
        <taxon>Saurischia</taxon>
        <taxon>Theropoda</taxon>
        <taxon>Coelurosauria</taxon>
        <taxon>Aves</taxon>
        <taxon>Neognathae</taxon>
        <taxon>Neoaves</taxon>
        <taxon>Telluraves</taxon>
        <taxon>Australaves</taxon>
        <taxon>Passeriformes</taxon>
        <taxon>Meliphagoidea</taxon>
        <taxon>Meliphagidae</taxon>
        <taxon>Grantiella</taxon>
    </lineage>
</organism>
<name>A0A7K6EVK4_9PASS</name>
<protein>
    <submittedName>
        <fullName evidence="1">ENV1 protein</fullName>
    </submittedName>
</protein>
<dbReference type="EMBL" id="VZRM01007354">
    <property type="protein sequence ID" value="NWV42012.1"/>
    <property type="molecule type" value="Genomic_DNA"/>
</dbReference>
<feature type="non-terminal residue" evidence="1">
    <location>
        <position position="85"/>
    </location>
</feature>
<keyword evidence="2" id="KW-1185">Reference proteome</keyword>
<sequence length="85" mass="9607">TSESVDSLWKMVQASYRALNETNPNMTEACWLCYNIRPPYYEAIAVNQPYKYSNAVTSPACRWAGKKRENGMTLQHVRGKGSCIG</sequence>
<gene>
    <name evidence="1" type="primary">Env1_0</name>
    <name evidence="1" type="ORF">GRAPIC_R15421</name>
</gene>
<feature type="non-terminal residue" evidence="1">
    <location>
        <position position="1"/>
    </location>
</feature>
<accession>A0A7K6EVK4</accession>
<proteinExistence type="predicted"/>
<comment type="caution">
    <text evidence="1">The sequence shown here is derived from an EMBL/GenBank/DDBJ whole genome shotgun (WGS) entry which is preliminary data.</text>
</comment>
<dbReference type="InterPro" id="IPR018154">
    <property type="entry name" value="TLV/ENV_coat_polyprotein"/>
</dbReference>
<reference evidence="1 2" key="1">
    <citation type="submission" date="2019-09" db="EMBL/GenBank/DDBJ databases">
        <title>Bird 10,000 Genomes (B10K) Project - Family phase.</title>
        <authorList>
            <person name="Zhang G."/>
        </authorList>
    </citation>
    <scope>NUCLEOTIDE SEQUENCE [LARGE SCALE GENOMIC DNA]</scope>
    <source>
        <strain evidence="1">B10K-DU-029-50</strain>
        <tissue evidence="1">Heart</tissue>
    </source>
</reference>
<evidence type="ECO:0000313" key="2">
    <source>
        <dbReference type="Proteomes" id="UP000575029"/>
    </source>
</evidence>